<feature type="binding site" evidence="6">
    <location>
        <position position="75"/>
    </location>
    <ligand>
        <name>S-adenosyl-L-methionine</name>
        <dbReference type="ChEBI" id="CHEBI:59789"/>
    </ligand>
</feature>
<feature type="binding site" evidence="6">
    <location>
        <position position="294"/>
    </location>
    <ligand>
        <name>(3R)-3-methyl-D-ornithine</name>
        <dbReference type="ChEBI" id="CHEBI:64642"/>
    </ligand>
</feature>
<name>A0A1Q6DXK3_METT1</name>
<protein>
    <submittedName>
        <fullName evidence="8">(2R3R)-3-methylornithine synthase involved in pyrrolysine biosynthesis PylB</fullName>
    </submittedName>
</protein>
<proteinExistence type="predicted"/>
<dbReference type="Pfam" id="PF04055">
    <property type="entry name" value="Radical_SAM"/>
    <property type="match status" value="1"/>
</dbReference>
<dbReference type="STRING" id="1903181.BTN85_1601"/>
<dbReference type="GO" id="GO:0016740">
    <property type="term" value="F:transferase activity"/>
    <property type="evidence" value="ECO:0007669"/>
    <property type="project" value="TreeGrafter"/>
</dbReference>
<dbReference type="SFLD" id="SFLDG01060">
    <property type="entry name" value="BATS_domain_containing"/>
    <property type="match status" value="1"/>
</dbReference>
<feature type="binding site" evidence="5">
    <location>
        <position position="69"/>
    </location>
    <ligand>
        <name>[4Fe-4S] cluster</name>
        <dbReference type="ChEBI" id="CHEBI:49883"/>
        <note>4Fe-4S-S-AdoMet</note>
    </ligand>
</feature>
<feature type="binding site" evidence="5">
    <location>
        <position position="73"/>
    </location>
    <ligand>
        <name>[4Fe-4S] cluster</name>
        <dbReference type="ChEBI" id="CHEBI:49883"/>
        <note>4Fe-4S-S-AdoMet</note>
    </ligand>
</feature>
<dbReference type="NCBIfam" id="TIGR03910">
    <property type="entry name" value="pyrrolys_PylB"/>
    <property type="match status" value="1"/>
</dbReference>
<dbReference type="GO" id="GO:0051539">
    <property type="term" value="F:4 iron, 4 sulfur cluster binding"/>
    <property type="evidence" value="ECO:0007669"/>
    <property type="project" value="UniProtKB-KW"/>
</dbReference>
<evidence type="ECO:0000259" key="7">
    <source>
        <dbReference type="PROSITE" id="PS51918"/>
    </source>
</evidence>
<dbReference type="InParanoid" id="A0A1Q6DXK3"/>
<dbReference type="InterPro" id="IPR034422">
    <property type="entry name" value="HydE/PylB-like"/>
</dbReference>
<dbReference type="PIRSF" id="PIRSF004762">
    <property type="entry name" value="CHP00423"/>
    <property type="match status" value="1"/>
</dbReference>
<reference evidence="8" key="1">
    <citation type="submission" date="2016-12" db="EMBL/GenBank/DDBJ databases">
        <title>Discovery of methanogenic haloarchaea.</title>
        <authorList>
            <person name="Sorokin D.Y."/>
            <person name="Makarova K.S."/>
            <person name="Abbas B."/>
            <person name="Ferrer M."/>
            <person name="Golyshin P.N."/>
        </authorList>
    </citation>
    <scope>NUCLEOTIDE SEQUENCE [LARGE SCALE GENOMIC DNA]</scope>
    <source>
        <strain evidence="8">HMET1</strain>
    </source>
</reference>
<keyword evidence="1 5" id="KW-0949">S-adenosyl-L-methionine</keyword>
<keyword evidence="2" id="KW-0479">Metal-binding</keyword>
<dbReference type="Proteomes" id="UP000185744">
    <property type="component" value="Unassembled WGS sequence"/>
</dbReference>
<feature type="binding site" evidence="6">
    <location>
        <position position="273"/>
    </location>
    <ligand>
        <name>(3R)-3-methyl-D-ornithine</name>
        <dbReference type="ChEBI" id="CHEBI:64642"/>
    </ligand>
</feature>
<dbReference type="AlphaFoldDB" id="A0A1Q6DXK3"/>
<gene>
    <name evidence="8" type="ORF">BTN85_1601</name>
</gene>
<keyword evidence="3 5" id="KW-0408">Iron</keyword>
<accession>A0A1Q6DXK3</accession>
<keyword evidence="4 5" id="KW-0411">Iron-sulfur</keyword>
<evidence type="ECO:0000256" key="1">
    <source>
        <dbReference type="ARBA" id="ARBA00022691"/>
    </source>
</evidence>
<feature type="binding site" evidence="6">
    <location>
        <position position="180"/>
    </location>
    <ligand>
        <name>S-adenosyl-L-methionine</name>
        <dbReference type="ChEBI" id="CHEBI:59789"/>
    </ligand>
</feature>
<feature type="binding site" evidence="6">
    <location>
        <position position="233"/>
    </location>
    <ligand>
        <name>(3R)-3-methyl-D-ornithine</name>
        <dbReference type="ChEBI" id="CHEBI:64642"/>
    </ligand>
</feature>
<dbReference type="InterPro" id="IPR023891">
    <property type="entry name" value="Pyrrolys_PylB"/>
</dbReference>
<evidence type="ECO:0000256" key="3">
    <source>
        <dbReference type="ARBA" id="ARBA00023004"/>
    </source>
</evidence>
<dbReference type="InterPro" id="IPR058240">
    <property type="entry name" value="rSAM_sf"/>
</dbReference>
<feature type="binding site" evidence="6">
    <location>
        <position position="167"/>
    </location>
    <ligand>
        <name>(3R)-3-methyl-D-ornithine</name>
        <dbReference type="ChEBI" id="CHEBI:64642"/>
    </ligand>
</feature>
<keyword evidence="5" id="KW-0004">4Fe-4S</keyword>
<dbReference type="EMBL" id="MSDW01000001">
    <property type="protein sequence ID" value="OKY79095.1"/>
    <property type="molecule type" value="Genomic_DNA"/>
</dbReference>
<evidence type="ECO:0000256" key="4">
    <source>
        <dbReference type="ARBA" id="ARBA00023014"/>
    </source>
</evidence>
<feature type="binding site" evidence="5">
    <location>
        <position position="76"/>
    </location>
    <ligand>
        <name>[4Fe-4S] cluster</name>
        <dbReference type="ChEBI" id="CHEBI:49883"/>
        <note>4Fe-4S-S-AdoMet</note>
    </ligand>
</feature>
<feature type="binding site" evidence="6">
    <location>
        <position position="295"/>
    </location>
    <ligand>
        <name>(3R)-3-methyl-D-ornithine</name>
        <dbReference type="ChEBI" id="CHEBI:64642"/>
    </ligand>
</feature>
<dbReference type="PANTHER" id="PTHR43726">
    <property type="entry name" value="3-METHYLORNITHINE SYNTHASE"/>
    <property type="match status" value="1"/>
</dbReference>
<dbReference type="CDD" id="cd01335">
    <property type="entry name" value="Radical_SAM"/>
    <property type="match status" value="1"/>
</dbReference>
<dbReference type="FunCoup" id="A0A1Q6DXK3">
    <property type="interactions" value="77"/>
</dbReference>
<dbReference type="SFLD" id="SFLDS00029">
    <property type="entry name" value="Radical_SAM"/>
    <property type="match status" value="1"/>
</dbReference>
<dbReference type="SFLD" id="SFLDG01280">
    <property type="entry name" value="HydE/PylB-like"/>
    <property type="match status" value="1"/>
</dbReference>
<dbReference type="PANTHER" id="PTHR43726:SF1">
    <property type="entry name" value="BIOTIN SYNTHASE"/>
    <property type="match status" value="1"/>
</dbReference>
<evidence type="ECO:0000256" key="5">
    <source>
        <dbReference type="PIRSR" id="PIRSR004762-1"/>
    </source>
</evidence>
<dbReference type="SUPFAM" id="SSF102114">
    <property type="entry name" value="Radical SAM enzymes"/>
    <property type="match status" value="1"/>
</dbReference>
<dbReference type="InterPro" id="IPR013785">
    <property type="entry name" value="Aldolase_TIM"/>
</dbReference>
<dbReference type="PROSITE" id="PS51918">
    <property type="entry name" value="RADICAL_SAM"/>
    <property type="match status" value="1"/>
</dbReference>
<comment type="cofactor">
    <cofactor evidence="5">
        <name>[4Fe-4S] cluster</name>
        <dbReference type="ChEBI" id="CHEBI:49883"/>
    </cofactor>
    <text evidence="5">Binds 1 [4Fe-4S] cluster. The cluster is coordinated with 3 cysteines and an exchangeable S-adenosyl-L-methionine.</text>
</comment>
<feature type="binding site" evidence="6">
    <location>
        <position position="169"/>
    </location>
    <ligand>
        <name>(3R)-3-methyl-D-ornithine</name>
        <dbReference type="ChEBI" id="CHEBI:64642"/>
    </ligand>
</feature>
<keyword evidence="9" id="KW-1185">Reference proteome</keyword>
<comment type="caution">
    <text evidence="8">The sequence shown here is derived from an EMBL/GenBank/DDBJ whole genome shotgun (WGS) entry which is preliminary data.</text>
</comment>
<evidence type="ECO:0000313" key="9">
    <source>
        <dbReference type="Proteomes" id="UP000185744"/>
    </source>
</evidence>
<feature type="domain" description="Radical SAM core" evidence="7">
    <location>
        <begin position="55"/>
        <end position="267"/>
    </location>
</feature>
<dbReference type="InterPro" id="IPR007197">
    <property type="entry name" value="rSAM"/>
</dbReference>
<dbReference type="Gene3D" id="3.20.20.70">
    <property type="entry name" value="Aldolase class I"/>
    <property type="match status" value="1"/>
</dbReference>
<dbReference type="SFLD" id="SFLDF00349">
    <property type="entry name" value="3-methylornithine_synthase_(Py"/>
    <property type="match status" value="1"/>
</dbReference>
<dbReference type="GO" id="GO:0071524">
    <property type="term" value="P:pyrrolysine biosynthetic process"/>
    <property type="evidence" value="ECO:0007669"/>
    <property type="project" value="InterPro"/>
</dbReference>
<evidence type="ECO:0000256" key="6">
    <source>
        <dbReference type="PIRSR" id="PIRSR004762-2"/>
    </source>
</evidence>
<feature type="binding site" evidence="6">
    <location>
        <position position="144"/>
    </location>
    <ligand>
        <name>(3R)-3-methyl-D-ornithine</name>
        <dbReference type="ChEBI" id="CHEBI:64642"/>
    </ligand>
</feature>
<dbReference type="InterPro" id="IPR006638">
    <property type="entry name" value="Elp3/MiaA/NifB-like_rSAM"/>
</dbReference>
<sequence length="357" mass="40816">MTSNKKPNFKEALSNLLQGNYSEKDIYRLLNPKSKKEKEKTKKEAKKIKEKHFSNKVYLYGFLYFSTYCKNNCNFCYYRKENKHPTRYRKKPKDILKISRSLSKKEISLIDLTSGEDQYYKRNFDELLSIVKKVSEFGCVVMVSPGVLNENKLKKLHEAGADFYALYQETHSKNLYKSLRPQQPFKERKKARKKAKEIGLAVEDGILIGVGENRSELANSIYKMSKEKLTQVRCMPFVEHKGIPISKKDTNYDYGLITALLRLTNPKKLIPASLDINGEKGIKDPLNSGANVVTSIVPSSTGLAGVAQHEYGIESGERSPTHVTKFLRKNGYRIGSLKELKKTIQKNKCANLTHTNI</sequence>
<dbReference type="SMART" id="SM00729">
    <property type="entry name" value="Elp3"/>
    <property type="match status" value="1"/>
</dbReference>
<feature type="binding site" evidence="6">
    <location>
        <position position="111"/>
    </location>
    <ligand>
        <name>(3R)-3-methyl-D-ornithine</name>
        <dbReference type="ChEBI" id="CHEBI:64642"/>
    </ligand>
</feature>
<evidence type="ECO:0000313" key="8">
    <source>
        <dbReference type="EMBL" id="OKY79095.1"/>
    </source>
</evidence>
<evidence type="ECO:0000256" key="2">
    <source>
        <dbReference type="ARBA" id="ARBA00022723"/>
    </source>
</evidence>
<dbReference type="GO" id="GO:0046872">
    <property type="term" value="F:metal ion binding"/>
    <property type="evidence" value="ECO:0007669"/>
    <property type="project" value="UniProtKB-KW"/>
</dbReference>
<feature type="binding site" evidence="6">
    <location>
        <position position="188"/>
    </location>
    <ligand>
        <name>S-adenosyl-L-methionine</name>
        <dbReference type="ChEBI" id="CHEBI:59789"/>
    </ligand>
</feature>
<organism evidence="8 9">
    <name type="scientific">Methanohalarchaeum thermophilum</name>
    <dbReference type="NCBI Taxonomy" id="1903181"/>
    <lineage>
        <taxon>Archaea</taxon>
        <taxon>Methanobacteriati</taxon>
        <taxon>Methanobacteriota</taxon>
        <taxon>Methanonatronarchaeia</taxon>
        <taxon>Methanonatronarchaeales</taxon>
        <taxon>Methanonatronarchaeaceae</taxon>
        <taxon>Candidatus Methanohalarchaeum</taxon>
    </lineage>
</organism>